<dbReference type="EMBL" id="CP098828">
    <property type="protein sequence ID" value="XBO76798.1"/>
    <property type="molecule type" value="Genomic_DNA"/>
</dbReference>
<reference evidence="1" key="1">
    <citation type="submission" date="2022-06" db="EMBL/GenBank/DDBJ databases">
        <title>A novel DMS-producing enzyme.</title>
        <authorList>
            <person name="Zhang Y."/>
        </authorList>
    </citation>
    <scope>NUCLEOTIDE SEQUENCE</scope>
    <source>
        <strain evidence="1">H10-59</strain>
    </source>
</reference>
<accession>A0AAU7L0W1</accession>
<evidence type="ECO:0000313" key="1">
    <source>
        <dbReference type="EMBL" id="XBO76798.1"/>
    </source>
</evidence>
<dbReference type="RefSeq" id="WP_348815931.1">
    <property type="nucleotide sequence ID" value="NZ_CP098828.1"/>
</dbReference>
<evidence type="ECO:0008006" key="2">
    <source>
        <dbReference type="Google" id="ProtNLM"/>
    </source>
</evidence>
<sequence>MALLDTIARHGEGSFLAVLKTFGGKPSIGMLSFPRPGATLALDFPNRGEKTLRLFNELDAIVRESGGALYPGKDARMPAYLFRSGFPQWEAFSEYVDPNFSSRFWQRVTS</sequence>
<name>A0AAU7L0W1_9GAMM</name>
<organism evidence="1">
    <name type="scientific">Halomonas sp. H10-59</name>
    <dbReference type="NCBI Taxonomy" id="2950874"/>
    <lineage>
        <taxon>Bacteria</taxon>
        <taxon>Pseudomonadati</taxon>
        <taxon>Pseudomonadota</taxon>
        <taxon>Gammaproteobacteria</taxon>
        <taxon>Oceanospirillales</taxon>
        <taxon>Halomonadaceae</taxon>
        <taxon>Halomonas</taxon>
    </lineage>
</organism>
<protein>
    <recommendedName>
        <fullName evidence="2">FAD-binding oxidoreductase</fullName>
    </recommendedName>
</protein>
<gene>
    <name evidence="1" type="ORF">NFG57_08575</name>
</gene>
<dbReference type="AlphaFoldDB" id="A0AAU7L0W1"/>
<proteinExistence type="predicted"/>